<keyword evidence="2" id="KW-0677">Repeat</keyword>
<dbReference type="PROSITE" id="PS50082">
    <property type="entry name" value="WD_REPEATS_2"/>
    <property type="match status" value="1"/>
</dbReference>
<dbReference type="OrthoDB" id="756370at2759"/>
<evidence type="ECO:0000256" key="2">
    <source>
        <dbReference type="ARBA" id="ARBA00022737"/>
    </source>
</evidence>
<dbReference type="SUPFAM" id="SSF50978">
    <property type="entry name" value="WD40 repeat-like"/>
    <property type="match status" value="1"/>
</dbReference>
<dbReference type="SMART" id="SM00320">
    <property type="entry name" value="WD40"/>
    <property type="match status" value="3"/>
</dbReference>
<dbReference type="AlphaFoldDB" id="A0A0N5CZM7"/>
<dbReference type="InterPro" id="IPR036322">
    <property type="entry name" value="WD40_repeat_dom_sf"/>
</dbReference>
<dbReference type="InterPro" id="IPR015943">
    <property type="entry name" value="WD40/YVTN_repeat-like_dom_sf"/>
</dbReference>
<dbReference type="GO" id="GO:0120330">
    <property type="term" value="C:rixosome complex"/>
    <property type="evidence" value="ECO:0007669"/>
    <property type="project" value="TreeGrafter"/>
</dbReference>
<dbReference type="PROSITE" id="PS50294">
    <property type="entry name" value="WD_REPEATS_REGION"/>
    <property type="match status" value="1"/>
</dbReference>
<sequence length="442" mass="48312">MENDSECLLVSSETSDPFATVLINPKTGISCWSYKGVELQGTVTGCVELLGRDRFVVVTKNKPLLYIISIDGNKRTYAKSVVPKGVRYVAATFDGSLLFAAVHNKVYIWIVATGELVGITDAHYRPISSLILNSDDSLLVTGAEDGSLCVFLVAELMSTDSSLGHVQPFRAWQAHSLAVSDISVTRNSNVRILSCSKDSTISIHSVTGNMCLLKVSCDALISSCAIDPAECRIFLGATEGHIAQLNLYTLDKTQIFLNTKESVNGTLPLFKLHSTEITQLKINHDGSLLASGDISGIYAIWDIRSHQCLRTSSSRGAICKLQFVARDQFLHGNGRKRAFQTSVLKMQIIKKPLMSVDDTYIMDLDRVICDHVITAIRPNTVQHAVVSNTSNTIEDIELKIDESSDNVTIEALKSKVAALEKANQEIYDFAASMIIGRDESTS</sequence>
<evidence type="ECO:0000313" key="6">
    <source>
        <dbReference type="WBParaSite" id="TCLT_0000595501-mRNA-1"/>
    </source>
</evidence>
<protein>
    <submittedName>
        <fullName evidence="6">WD_REPEATS_REGION domain-containing protein</fullName>
    </submittedName>
</protein>
<dbReference type="InterPro" id="IPR001680">
    <property type="entry name" value="WD40_rpt"/>
</dbReference>
<dbReference type="Proteomes" id="UP000276776">
    <property type="component" value="Unassembled WGS sequence"/>
</dbReference>
<dbReference type="Gene3D" id="2.130.10.10">
    <property type="entry name" value="YVTN repeat-like/Quinoprotein amine dehydrogenase"/>
    <property type="match status" value="2"/>
</dbReference>
<dbReference type="EMBL" id="UYYF01004375">
    <property type="protein sequence ID" value="VDN03248.1"/>
    <property type="molecule type" value="Genomic_DNA"/>
</dbReference>
<keyword evidence="1 3" id="KW-0853">WD repeat</keyword>
<evidence type="ECO:0000256" key="3">
    <source>
        <dbReference type="PROSITE-ProRule" id="PRU00221"/>
    </source>
</evidence>
<dbReference type="OMA" id="KYCIWEI"/>
<evidence type="ECO:0000256" key="1">
    <source>
        <dbReference type="ARBA" id="ARBA00022574"/>
    </source>
</evidence>
<dbReference type="GO" id="GO:0006364">
    <property type="term" value="P:rRNA processing"/>
    <property type="evidence" value="ECO:0007669"/>
    <property type="project" value="TreeGrafter"/>
</dbReference>
<reference evidence="6" key="1">
    <citation type="submission" date="2017-02" db="UniProtKB">
        <authorList>
            <consortium name="WormBaseParasite"/>
        </authorList>
    </citation>
    <scope>IDENTIFICATION</scope>
</reference>
<organism evidence="6">
    <name type="scientific">Thelazia callipaeda</name>
    <name type="common">Oriental eyeworm</name>
    <name type="synonym">Parasitic nematode</name>
    <dbReference type="NCBI Taxonomy" id="103827"/>
    <lineage>
        <taxon>Eukaryota</taxon>
        <taxon>Metazoa</taxon>
        <taxon>Ecdysozoa</taxon>
        <taxon>Nematoda</taxon>
        <taxon>Chromadorea</taxon>
        <taxon>Rhabditida</taxon>
        <taxon>Spirurina</taxon>
        <taxon>Spiruromorpha</taxon>
        <taxon>Thelazioidea</taxon>
        <taxon>Thelaziidae</taxon>
        <taxon>Thelazia</taxon>
    </lineage>
</organism>
<keyword evidence="5" id="KW-1185">Reference proteome</keyword>
<dbReference type="PANTHER" id="PTHR18763">
    <property type="entry name" value="WD-REPEAT PROTEIN 18"/>
    <property type="match status" value="1"/>
</dbReference>
<gene>
    <name evidence="4" type="ORF">TCLT_LOCUS5944</name>
</gene>
<proteinExistence type="predicted"/>
<accession>A0A0N5CZM7</accession>
<evidence type="ECO:0000313" key="5">
    <source>
        <dbReference type="Proteomes" id="UP000276776"/>
    </source>
</evidence>
<dbReference type="GO" id="GO:0005656">
    <property type="term" value="C:nuclear pre-replicative complex"/>
    <property type="evidence" value="ECO:0007669"/>
    <property type="project" value="TreeGrafter"/>
</dbReference>
<feature type="repeat" description="WD" evidence="3">
    <location>
        <begin position="270"/>
        <end position="311"/>
    </location>
</feature>
<name>A0A0N5CZM7_THECL</name>
<dbReference type="WBParaSite" id="TCLT_0000595501-mRNA-1">
    <property type="protein sequence ID" value="TCLT_0000595501-mRNA-1"/>
    <property type="gene ID" value="TCLT_0000595501"/>
</dbReference>
<evidence type="ECO:0000313" key="4">
    <source>
        <dbReference type="EMBL" id="VDN03248.1"/>
    </source>
</evidence>
<dbReference type="GO" id="GO:0006261">
    <property type="term" value="P:DNA-templated DNA replication"/>
    <property type="evidence" value="ECO:0007669"/>
    <property type="project" value="TreeGrafter"/>
</dbReference>
<dbReference type="PANTHER" id="PTHR18763:SF0">
    <property type="entry name" value="WD REPEAT-CONTAINING PROTEIN 18"/>
    <property type="match status" value="1"/>
</dbReference>
<dbReference type="InterPro" id="IPR045227">
    <property type="entry name" value="WDR18/Ipi3/RID3"/>
</dbReference>
<reference evidence="4 5" key="2">
    <citation type="submission" date="2018-11" db="EMBL/GenBank/DDBJ databases">
        <authorList>
            <consortium name="Pathogen Informatics"/>
        </authorList>
    </citation>
    <scope>NUCLEOTIDE SEQUENCE [LARGE SCALE GENOMIC DNA]</scope>
</reference>
<dbReference type="Pfam" id="PF00400">
    <property type="entry name" value="WD40"/>
    <property type="match status" value="3"/>
</dbReference>
<dbReference type="STRING" id="103827.A0A0N5CZM7"/>